<protein>
    <recommendedName>
        <fullName evidence="4">RNase H type-1 domain-containing protein</fullName>
    </recommendedName>
</protein>
<sequence>MEQNKRKDLKKVYRGIYLNAGPTCLSRLDRNHVPAHRASSRKLFSYHSLKGTLFQTSVWNPSRFEVYTDGSKRDSEAGFAVCILEHGEPYGIFKFKLGVNDTVFQAELEATDFAVRWDWKKISKLILLRIASHPSRPSGAPGPGLRWSSGPKKILT</sequence>
<evidence type="ECO:0000256" key="1">
    <source>
        <dbReference type="SAM" id="MobiDB-lite"/>
    </source>
</evidence>
<reference evidence="2 3" key="1">
    <citation type="journal article" date="2019" name="Sci. Rep.">
        <title>Orb-weaving spider Araneus ventricosus genome elucidates the spidroin gene catalogue.</title>
        <authorList>
            <person name="Kono N."/>
            <person name="Nakamura H."/>
            <person name="Ohtoshi R."/>
            <person name="Moran D.A.P."/>
            <person name="Shinohara A."/>
            <person name="Yoshida Y."/>
            <person name="Fujiwara M."/>
            <person name="Mori M."/>
            <person name="Tomita M."/>
            <person name="Arakawa K."/>
        </authorList>
    </citation>
    <scope>NUCLEOTIDE SEQUENCE [LARGE SCALE GENOMIC DNA]</scope>
</reference>
<organism evidence="2 3">
    <name type="scientific">Araneus ventricosus</name>
    <name type="common">Orbweaver spider</name>
    <name type="synonym">Epeira ventricosa</name>
    <dbReference type="NCBI Taxonomy" id="182803"/>
    <lineage>
        <taxon>Eukaryota</taxon>
        <taxon>Metazoa</taxon>
        <taxon>Ecdysozoa</taxon>
        <taxon>Arthropoda</taxon>
        <taxon>Chelicerata</taxon>
        <taxon>Arachnida</taxon>
        <taxon>Araneae</taxon>
        <taxon>Araneomorphae</taxon>
        <taxon>Entelegynae</taxon>
        <taxon>Araneoidea</taxon>
        <taxon>Araneidae</taxon>
        <taxon>Araneus</taxon>
    </lineage>
</organism>
<comment type="caution">
    <text evidence="2">The sequence shown here is derived from an EMBL/GenBank/DDBJ whole genome shotgun (WGS) entry which is preliminary data.</text>
</comment>
<accession>A0A4Y2JS89</accession>
<dbReference type="InterPro" id="IPR012337">
    <property type="entry name" value="RNaseH-like_sf"/>
</dbReference>
<dbReference type="SUPFAM" id="SSF53098">
    <property type="entry name" value="Ribonuclease H-like"/>
    <property type="match status" value="1"/>
</dbReference>
<evidence type="ECO:0008006" key="4">
    <source>
        <dbReference type="Google" id="ProtNLM"/>
    </source>
</evidence>
<evidence type="ECO:0000313" key="3">
    <source>
        <dbReference type="Proteomes" id="UP000499080"/>
    </source>
</evidence>
<gene>
    <name evidence="2" type="ORF">AVEN_205219_1</name>
</gene>
<dbReference type="InterPro" id="IPR036397">
    <property type="entry name" value="RNaseH_sf"/>
</dbReference>
<dbReference type="EMBL" id="BGPR01003828">
    <property type="protein sequence ID" value="GBM92890.1"/>
    <property type="molecule type" value="Genomic_DNA"/>
</dbReference>
<dbReference type="AlphaFoldDB" id="A0A4Y2JS89"/>
<name>A0A4Y2JS89_ARAVE</name>
<keyword evidence="3" id="KW-1185">Reference proteome</keyword>
<dbReference type="GO" id="GO:0003676">
    <property type="term" value="F:nucleic acid binding"/>
    <property type="evidence" value="ECO:0007669"/>
    <property type="project" value="InterPro"/>
</dbReference>
<dbReference type="Proteomes" id="UP000499080">
    <property type="component" value="Unassembled WGS sequence"/>
</dbReference>
<feature type="region of interest" description="Disordered" evidence="1">
    <location>
        <begin position="135"/>
        <end position="156"/>
    </location>
</feature>
<dbReference type="Gene3D" id="3.30.420.10">
    <property type="entry name" value="Ribonuclease H-like superfamily/Ribonuclease H"/>
    <property type="match status" value="1"/>
</dbReference>
<proteinExistence type="predicted"/>
<evidence type="ECO:0000313" key="2">
    <source>
        <dbReference type="EMBL" id="GBM92890.1"/>
    </source>
</evidence>